<evidence type="ECO:0000313" key="2">
    <source>
        <dbReference type="Proteomes" id="UP000193642"/>
    </source>
</evidence>
<evidence type="ECO:0000313" key="1">
    <source>
        <dbReference type="EMBL" id="ORY43366.1"/>
    </source>
</evidence>
<gene>
    <name evidence="1" type="ORF">BCR33DRAFT_717596</name>
</gene>
<sequence>MVNKHNVPVGQPVQVGYPQRRKKLVHVRMRSLVQLEDPARQSQAVLLVNIWHPMEVASLVKQPTIVRMPRRGLNACFEFE</sequence>
<proteinExistence type="predicted"/>
<dbReference type="Proteomes" id="UP000193642">
    <property type="component" value="Unassembled WGS sequence"/>
</dbReference>
<dbReference type="AlphaFoldDB" id="A0A1Y2C8V0"/>
<organism evidence="1 2">
    <name type="scientific">Rhizoclosmatium globosum</name>
    <dbReference type="NCBI Taxonomy" id="329046"/>
    <lineage>
        <taxon>Eukaryota</taxon>
        <taxon>Fungi</taxon>
        <taxon>Fungi incertae sedis</taxon>
        <taxon>Chytridiomycota</taxon>
        <taxon>Chytridiomycota incertae sedis</taxon>
        <taxon>Chytridiomycetes</taxon>
        <taxon>Chytridiales</taxon>
        <taxon>Chytriomycetaceae</taxon>
        <taxon>Rhizoclosmatium</taxon>
    </lineage>
</organism>
<protein>
    <submittedName>
        <fullName evidence="1">Uncharacterized protein</fullName>
    </submittedName>
</protein>
<dbReference type="EMBL" id="MCGO01000025">
    <property type="protein sequence ID" value="ORY43366.1"/>
    <property type="molecule type" value="Genomic_DNA"/>
</dbReference>
<name>A0A1Y2C8V0_9FUNG</name>
<reference evidence="1 2" key="1">
    <citation type="submission" date="2016-07" db="EMBL/GenBank/DDBJ databases">
        <title>Pervasive Adenine N6-methylation of Active Genes in Fungi.</title>
        <authorList>
            <consortium name="DOE Joint Genome Institute"/>
            <person name="Mondo S.J."/>
            <person name="Dannebaum R.O."/>
            <person name="Kuo R.C."/>
            <person name="Labutti K."/>
            <person name="Haridas S."/>
            <person name="Kuo A."/>
            <person name="Salamov A."/>
            <person name="Ahrendt S.R."/>
            <person name="Lipzen A."/>
            <person name="Sullivan W."/>
            <person name="Andreopoulos W.B."/>
            <person name="Clum A."/>
            <person name="Lindquist E."/>
            <person name="Daum C."/>
            <person name="Ramamoorthy G.K."/>
            <person name="Gryganskyi A."/>
            <person name="Culley D."/>
            <person name="Magnuson J.K."/>
            <person name="James T.Y."/>
            <person name="O'Malley M.A."/>
            <person name="Stajich J.E."/>
            <person name="Spatafora J.W."/>
            <person name="Visel A."/>
            <person name="Grigoriev I.V."/>
        </authorList>
    </citation>
    <scope>NUCLEOTIDE SEQUENCE [LARGE SCALE GENOMIC DNA]</scope>
    <source>
        <strain evidence="1 2">JEL800</strain>
    </source>
</reference>
<comment type="caution">
    <text evidence="1">The sequence shown here is derived from an EMBL/GenBank/DDBJ whole genome shotgun (WGS) entry which is preliminary data.</text>
</comment>
<accession>A0A1Y2C8V0</accession>
<keyword evidence="2" id="KW-1185">Reference proteome</keyword>